<dbReference type="InterPro" id="IPR036928">
    <property type="entry name" value="AS_sf"/>
</dbReference>
<proteinExistence type="inferred from homology"/>
<dbReference type="GO" id="GO:0003824">
    <property type="term" value="F:catalytic activity"/>
    <property type="evidence" value="ECO:0007669"/>
    <property type="project" value="InterPro"/>
</dbReference>
<organism evidence="3 4">
    <name type="scientific">Ochrobactrum quorumnocens</name>
    <dbReference type="NCBI Taxonomy" id="271865"/>
    <lineage>
        <taxon>Bacteria</taxon>
        <taxon>Pseudomonadati</taxon>
        <taxon>Pseudomonadota</taxon>
        <taxon>Alphaproteobacteria</taxon>
        <taxon>Hyphomicrobiales</taxon>
        <taxon>Brucellaceae</taxon>
        <taxon>Brucella/Ochrobactrum group</taxon>
        <taxon>Ochrobactrum</taxon>
    </lineage>
</organism>
<dbReference type="Gene3D" id="3.90.1300.10">
    <property type="entry name" value="Amidase signature (AS) domain"/>
    <property type="match status" value="1"/>
</dbReference>
<feature type="domain" description="Amidase" evidence="2">
    <location>
        <begin position="28"/>
        <end position="414"/>
    </location>
</feature>
<dbReference type="RefSeq" id="WP_095448579.1">
    <property type="nucleotide sequence ID" value="NZ_CP022605.1"/>
</dbReference>
<dbReference type="Pfam" id="PF01425">
    <property type="entry name" value="Amidase"/>
    <property type="match status" value="1"/>
</dbReference>
<dbReference type="PANTHER" id="PTHR11895">
    <property type="entry name" value="TRANSAMIDASE"/>
    <property type="match status" value="1"/>
</dbReference>
<name>A0A248UMT0_9HYPH</name>
<keyword evidence="3" id="KW-0614">Plasmid</keyword>
<dbReference type="PANTHER" id="PTHR11895:SF151">
    <property type="entry name" value="GLUTAMYL-TRNA(GLN) AMIDOTRANSFERASE SUBUNIT A"/>
    <property type="match status" value="1"/>
</dbReference>
<sequence length="432" mass="45387">MKNSEILALNAREIATAVNAKAISARAVTESYLEAIAEKDEPVQAWEYLNAELARANADRFDSNGTTGVLAGVPIGVKDVIDTIDMPTGYGIPIYKGFRPPWDAPAVQIAKNSGGLILGKTVSTELAMASPNKTRNPHNPAHTPGGSSSGSCAAVAAGMVPLAFGTQTSGSVIRPASFCGVTAFKPTFGTINTVGIKVLCHGLDTLGIIARNIGDAAHCAASLSGRSELADLTPPVRPRIGVLLGTRLEKAECYAIEVVNRLASVAEAAGAELIIIPAPCWFDGIFDLHEAVMGWEVTQSLASEISHNWNELTTVTRAMLEDQGRVDEARYRAAMAEIPGIRHMMDAILSRFDAVLTLAAPGEAPKGRSTGDPIFNRLWSVLQVPLICLPVSKGPNGLPVGVQFVGARGADYRLASAALFLETVIAVKGGTL</sequence>
<evidence type="ECO:0000313" key="4">
    <source>
        <dbReference type="Proteomes" id="UP000215256"/>
    </source>
</evidence>
<protein>
    <submittedName>
        <fullName evidence="3">Amidase family protein</fullName>
    </submittedName>
</protein>
<dbReference type="AlphaFoldDB" id="A0A248UMT0"/>
<dbReference type="EMBL" id="CP022605">
    <property type="protein sequence ID" value="ASV87860.1"/>
    <property type="molecule type" value="Genomic_DNA"/>
</dbReference>
<comment type="similarity">
    <text evidence="1">Belongs to the amidase family.</text>
</comment>
<evidence type="ECO:0000256" key="1">
    <source>
        <dbReference type="ARBA" id="ARBA00009199"/>
    </source>
</evidence>
<evidence type="ECO:0000259" key="2">
    <source>
        <dbReference type="Pfam" id="PF01425"/>
    </source>
</evidence>
<dbReference type="KEGG" id="och:CES85_3505"/>
<dbReference type="InterPro" id="IPR023631">
    <property type="entry name" value="Amidase_dom"/>
</dbReference>
<evidence type="ECO:0000313" key="3">
    <source>
        <dbReference type="EMBL" id="ASV87860.1"/>
    </source>
</evidence>
<dbReference type="OrthoDB" id="9814821at2"/>
<accession>A0A248UMT0</accession>
<geneLocation type="plasmid" evidence="3 4">
    <name>unnamed1</name>
</geneLocation>
<reference evidence="3 4" key="1">
    <citation type="submission" date="2017-07" db="EMBL/GenBank/DDBJ databases">
        <title>Phylogenetic study on the rhizospheric bacterium Ochrobactrum sp. A44.</title>
        <authorList>
            <person name="Krzyzanowska D.M."/>
            <person name="Ossowicki A."/>
            <person name="Rajewska M."/>
            <person name="Maciag T."/>
            <person name="Kaczynski Z."/>
            <person name="Czerwicka M."/>
            <person name="Jafra S."/>
        </authorList>
    </citation>
    <scope>NUCLEOTIDE SEQUENCE [LARGE SCALE GENOMIC DNA]</scope>
    <source>
        <strain evidence="3 4">A44</strain>
        <plasmid evidence="3 4">unnamed1</plasmid>
    </source>
</reference>
<dbReference type="SUPFAM" id="SSF75304">
    <property type="entry name" value="Amidase signature (AS) enzymes"/>
    <property type="match status" value="1"/>
</dbReference>
<dbReference type="Proteomes" id="UP000215256">
    <property type="component" value="Plasmid unnamed1"/>
</dbReference>
<dbReference type="InterPro" id="IPR000120">
    <property type="entry name" value="Amidase"/>
</dbReference>
<gene>
    <name evidence="3" type="ORF">CES85_3505</name>
</gene>